<comment type="caution">
    <text evidence="1">The sequence shown here is derived from an EMBL/GenBank/DDBJ whole genome shotgun (WGS) entry which is preliminary data.</text>
</comment>
<reference evidence="1" key="1">
    <citation type="submission" date="2023-06" db="EMBL/GenBank/DDBJ databases">
        <title>Cytophagales bacterium Strain LB-30, isolated from soil.</title>
        <authorList>
            <person name="Liu B."/>
        </authorList>
    </citation>
    <scope>NUCLEOTIDE SEQUENCE</scope>
    <source>
        <strain evidence="1">LB-30</strain>
    </source>
</reference>
<dbReference type="GO" id="GO:0032259">
    <property type="term" value="P:methylation"/>
    <property type="evidence" value="ECO:0007669"/>
    <property type="project" value="UniProtKB-KW"/>
</dbReference>
<dbReference type="PANTHER" id="PTHR43861:SF6">
    <property type="entry name" value="METHYLTRANSFERASE TYPE 11"/>
    <property type="match status" value="1"/>
</dbReference>
<organism evidence="1 2">
    <name type="scientific">Shiella aurantiaca</name>
    <dbReference type="NCBI Taxonomy" id="3058365"/>
    <lineage>
        <taxon>Bacteria</taxon>
        <taxon>Pseudomonadati</taxon>
        <taxon>Bacteroidota</taxon>
        <taxon>Cytophagia</taxon>
        <taxon>Cytophagales</taxon>
        <taxon>Shiellaceae</taxon>
        <taxon>Shiella</taxon>
    </lineage>
</organism>
<evidence type="ECO:0000313" key="1">
    <source>
        <dbReference type="EMBL" id="MDN4165591.1"/>
    </source>
</evidence>
<dbReference type="SUPFAM" id="SSF53335">
    <property type="entry name" value="S-adenosyl-L-methionine-dependent methyltransferases"/>
    <property type="match status" value="1"/>
</dbReference>
<accession>A0ABT8F6J3</accession>
<sequence>MYQKIEACPSCDSKEQTLFKICKDYTVSGETFAIVECKNCGFKFTNPRPDEQSIGKYYESEEYISHTDKAQGFIQQVYKLVRGITLYRKYRLISKLVAKGKILDIGCGTGDFLTQFKDRNWEVRGVEKSTKSRAIAIEKNGNIISEDLSQIEDQGYDVITLWHVLEHIHTLNETLTRIRKLVKKDGYIVIAVPNEASFDAKHYGEHWAAYDVPRHLYHFNQKTLKEIAKKNKLKVKKILPMKWDSFYVSMLSEKNKGNTNPFLKGLFMGLRSNTWARNHNNNYSSVLYILNK</sequence>
<dbReference type="RefSeq" id="WP_320004122.1">
    <property type="nucleotide sequence ID" value="NZ_JAUHJS010000004.1"/>
</dbReference>
<keyword evidence="2" id="KW-1185">Reference proteome</keyword>
<dbReference type="Pfam" id="PF13489">
    <property type="entry name" value="Methyltransf_23"/>
    <property type="match status" value="1"/>
</dbReference>
<evidence type="ECO:0000313" key="2">
    <source>
        <dbReference type="Proteomes" id="UP001168552"/>
    </source>
</evidence>
<protein>
    <submittedName>
        <fullName evidence="1">Class I SAM-dependent methyltransferase</fullName>
        <ecNumber evidence="1">2.1.1.-</ecNumber>
    </submittedName>
</protein>
<dbReference type="EC" id="2.1.1.-" evidence="1"/>
<keyword evidence="1" id="KW-0808">Transferase</keyword>
<keyword evidence="1" id="KW-0489">Methyltransferase</keyword>
<dbReference type="CDD" id="cd02440">
    <property type="entry name" value="AdoMet_MTases"/>
    <property type="match status" value="1"/>
</dbReference>
<dbReference type="Gene3D" id="3.40.50.150">
    <property type="entry name" value="Vaccinia Virus protein VP39"/>
    <property type="match status" value="1"/>
</dbReference>
<proteinExistence type="predicted"/>
<dbReference type="InterPro" id="IPR029063">
    <property type="entry name" value="SAM-dependent_MTases_sf"/>
</dbReference>
<dbReference type="EMBL" id="JAUHJS010000004">
    <property type="protein sequence ID" value="MDN4165591.1"/>
    <property type="molecule type" value="Genomic_DNA"/>
</dbReference>
<dbReference type="GO" id="GO:0008168">
    <property type="term" value="F:methyltransferase activity"/>
    <property type="evidence" value="ECO:0007669"/>
    <property type="project" value="UniProtKB-KW"/>
</dbReference>
<name>A0ABT8F6J3_9BACT</name>
<dbReference type="Proteomes" id="UP001168552">
    <property type="component" value="Unassembled WGS sequence"/>
</dbReference>
<dbReference type="PANTHER" id="PTHR43861">
    <property type="entry name" value="TRANS-ACONITATE 2-METHYLTRANSFERASE-RELATED"/>
    <property type="match status" value="1"/>
</dbReference>
<gene>
    <name evidence="1" type="ORF">QWY31_08765</name>
</gene>